<dbReference type="Pfam" id="PF01494">
    <property type="entry name" value="FAD_binding_3"/>
    <property type="match status" value="1"/>
</dbReference>
<name>A0ABR3EZZ8_9AGAR</name>
<organism evidence="6 7">
    <name type="scientific">Marasmius crinis-equi</name>
    <dbReference type="NCBI Taxonomy" id="585013"/>
    <lineage>
        <taxon>Eukaryota</taxon>
        <taxon>Fungi</taxon>
        <taxon>Dikarya</taxon>
        <taxon>Basidiomycota</taxon>
        <taxon>Agaricomycotina</taxon>
        <taxon>Agaricomycetes</taxon>
        <taxon>Agaricomycetidae</taxon>
        <taxon>Agaricales</taxon>
        <taxon>Marasmiineae</taxon>
        <taxon>Marasmiaceae</taxon>
        <taxon>Marasmius</taxon>
    </lineage>
</organism>
<evidence type="ECO:0000313" key="6">
    <source>
        <dbReference type="EMBL" id="KAL0568506.1"/>
    </source>
</evidence>
<comment type="cofactor">
    <cofactor evidence="1">
        <name>FAD</name>
        <dbReference type="ChEBI" id="CHEBI:57692"/>
    </cofactor>
</comment>
<dbReference type="SUPFAM" id="SSF51905">
    <property type="entry name" value="FAD/NAD(P)-binding domain"/>
    <property type="match status" value="1"/>
</dbReference>
<dbReference type="PANTHER" id="PTHR43004:SF19">
    <property type="entry name" value="BINDING MONOOXYGENASE, PUTATIVE (JCVI)-RELATED"/>
    <property type="match status" value="1"/>
</dbReference>
<dbReference type="PRINTS" id="PR00420">
    <property type="entry name" value="RNGMNOXGNASE"/>
</dbReference>
<dbReference type="EMBL" id="JBAHYK010001323">
    <property type="protein sequence ID" value="KAL0568506.1"/>
    <property type="molecule type" value="Genomic_DNA"/>
</dbReference>
<dbReference type="Proteomes" id="UP001465976">
    <property type="component" value="Unassembled WGS sequence"/>
</dbReference>
<evidence type="ECO:0000256" key="2">
    <source>
        <dbReference type="ARBA" id="ARBA00022630"/>
    </source>
</evidence>
<sequence length="297" mass="32093">MRATIGKDKNLEFGDVVSIASWTANARMVDKFGQGRVYIAGDAAHIHSPTGAQGLNSGIQDCFNLAWKLSLAHKYHAPRALLDSYTTERIPVISAMLNFTTELMRRALPQQGTTPGMVSPARRFDIRQFGINYRGSPIVLDERYESNAAGVDPYRDGHDGAARAGDRAPEAPGIVKFDYGGQATVSLYDLLDVVSHTVLVFGDSPATAVADVLRSIPAGVVKSVVVLPQGTDVSGDSESTGSILVVDREGYAYRHYHAKENELLIVVIRPDGYIGAAVKGDVELKGYFETILGRVEI</sequence>
<gene>
    <name evidence="6" type="ORF">V5O48_013476</name>
</gene>
<keyword evidence="4" id="KW-0560">Oxidoreductase</keyword>
<accession>A0ABR3EZZ8</accession>
<reference evidence="6 7" key="1">
    <citation type="submission" date="2024-02" db="EMBL/GenBank/DDBJ databases">
        <title>A draft genome for the cacao thread blight pathogen Marasmius crinis-equi.</title>
        <authorList>
            <person name="Cohen S.P."/>
            <person name="Baruah I.K."/>
            <person name="Amoako-Attah I."/>
            <person name="Bukari Y."/>
            <person name="Meinhardt L.W."/>
            <person name="Bailey B.A."/>
        </authorList>
    </citation>
    <scope>NUCLEOTIDE SEQUENCE [LARGE SCALE GENOMIC DNA]</scope>
    <source>
        <strain evidence="6 7">GH-76</strain>
    </source>
</reference>
<dbReference type="Gene3D" id="3.30.9.10">
    <property type="entry name" value="D-Amino Acid Oxidase, subunit A, domain 2"/>
    <property type="match status" value="1"/>
</dbReference>
<comment type="caution">
    <text evidence="6">The sequence shown here is derived from an EMBL/GenBank/DDBJ whole genome shotgun (WGS) entry which is preliminary data.</text>
</comment>
<keyword evidence="7" id="KW-1185">Reference proteome</keyword>
<dbReference type="InterPro" id="IPR050641">
    <property type="entry name" value="RIFMO-like"/>
</dbReference>
<evidence type="ECO:0000256" key="3">
    <source>
        <dbReference type="ARBA" id="ARBA00022827"/>
    </source>
</evidence>
<dbReference type="InterPro" id="IPR002938">
    <property type="entry name" value="FAD-bd"/>
</dbReference>
<protein>
    <recommendedName>
        <fullName evidence="5">FAD-binding domain-containing protein</fullName>
    </recommendedName>
</protein>
<dbReference type="Gene3D" id="3.40.30.120">
    <property type="match status" value="1"/>
</dbReference>
<proteinExistence type="predicted"/>
<dbReference type="InterPro" id="IPR036188">
    <property type="entry name" value="FAD/NAD-bd_sf"/>
</dbReference>
<keyword evidence="2" id="KW-0285">Flavoprotein</keyword>
<evidence type="ECO:0000256" key="4">
    <source>
        <dbReference type="ARBA" id="ARBA00023002"/>
    </source>
</evidence>
<evidence type="ECO:0000256" key="1">
    <source>
        <dbReference type="ARBA" id="ARBA00001974"/>
    </source>
</evidence>
<evidence type="ECO:0000259" key="5">
    <source>
        <dbReference type="Pfam" id="PF01494"/>
    </source>
</evidence>
<evidence type="ECO:0000313" key="7">
    <source>
        <dbReference type="Proteomes" id="UP001465976"/>
    </source>
</evidence>
<feature type="domain" description="FAD-binding" evidence="5">
    <location>
        <begin position="15"/>
        <end position="99"/>
    </location>
</feature>
<dbReference type="Gene3D" id="3.50.50.60">
    <property type="entry name" value="FAD/NAD(P)-binding domain"/>
    <property type="match status" value="1"/>
</dbReference>
<dbReference type="PANTHER" id="PTHR43004">
    <property type="entry name" value="TRK SYSTEM POTASSIUM UPTAKE PROTEIN"/>
    <property type="match status" value="1"/>
</dbReference>
<keyword evidence="3" id="KW-0274">FAD</keyword>